<dbReference type="InterPro" id="IPR023198">
    <property type="entry name" value="PGP-like_dom2"/>
</dbReference>
<dbReference type="GO" id="GO:0016787">
    <property type="term" value="F:hydrolase activity"/>
    <property type="evidence" value="ECO:0007669"/>
    <property type="project" value="UniProtKB-KW"/>
</dbReference>
<keyword evidence="2" id="KW-1185">Reference proteome</keyword>
<dbReference type="SFLD" id="SFLDS00003">
    <property type="entry name" value="Haloacid_Dehalogenase"/>
    <property type="match status" value="1"/>
</dbReference>
<accession>A0A938WYD9</accession>
<comment type="caution">
    <text evidence="1">The sequence shown here is derived from an EMBL/GenBank/DDBJ whole genome shotgun (WGS) entry which is preliminary data.</text>
</comment>
<evidence type="ECO:0000313" key="1">
    <source>
        <dbReference type="EMBL" id="MBM6699293.1"/>
    </source>
</evidence>
<protein>
    <submittedName>
        <fullName evidence="1">HAD hydrolase-like protein</fullName>
    </submittedName>
</protein>
<dbReference type="GO" id="GO:0004713">
    <property type="term" value="F:protein tyrosine kinase activity"/>
    <property type="evidence" value="ECO:0007669"/>
    <property type="project" value="TreeGrafter"/>
</dbReference>
<reference evidence="1" key="2">
    <citation type="journal article" date="2021" name="Sci. Rep.">
        <title>The distribution of antibiotic resistance genes in chicken gut microbiota commensals.</title>
        <authorList>
            <person name="Juricova H."/>
            <person name="Matiasovicova J."/>
            <person name="Kubasova T."/>
            <person name="Cejkova D."/>
            <person name="Rychlik I."/>
        </authorList>
    </citation>
    <scope>NUCLEOTIDE SEQUENCE</scope>
    <source>
        <strain evidence="1">An836</strain>
    </source>
</reference>
<dbReference type="SUPFAM" id="SSF56784">
    <property type="entry name" value="HAD-like"/>
    <property type="match status" value="1"/>
</dbReference>
<dbReference type="InterPro" id="IPR036412">
    <property type="entry name" value="HAD-like_sf"/>
</dbReference>
<dbReference type="PANTHER" id="PTHR43434">
    <property type="entry name" value="PHOSPHOGLYCOLATE PHOSPHATASE"/>
    <property type="match status" value="1"/>
</dbReference>
<dbReference type="PANTHER" id="PTHR43434:SF20">
    <property type="entry name" value="5'-NUCLEOTIDASE"/>
    <property type="match status" value="1"/>
</dbReference>
<dbReference type="GO" id="GO:0005829">
    <property type="term" value="C:cytosol"/>
    <property type="evidence" value="ECO:0007669"/>
    <property type="project" value="TreeGrafter"/>
</dbReference>
<dbReference type="InterPro" id="IPR050155">
    <property type="entry name" value="HAD-like_hydrolase_sf"/>
</dbReference>
<name>A0A938WYD9_9BIFI</name>
<evidence type="ECO:0000313" key="2">
    <source>
        <dbReference type="Proteomes" id="UP000718821"/>
    </source>
</evidence>
<dbReference type="Gene3D" id="3.40.50.1000">
    <property type="entry name" value="HAD superfamily/HAD-like"/>
    <property type="match status" value="1"/>
</dbReference>
<gene>
    <name evidence="1" type="ORF">H7U32_02905</name>
</gene>
<dbReference type="Pfam" id="PF13419">
    <property type="entry name" value="HAD_2"/>
    <property type="match status" value="1"/>
</dbReference>
<dbReference type="SFLD" id="SFLDG01129">
    <property type="entry name" value="C1.5:_HAD__Beta-PGM__Phosphata"/>
    <property type="match status" value="1"/>
</dbReference>
<reference evidence="1" key="1">
    <citation type="submission" date="2020-08" db="EMBL/GenBank/DDBJ databases">
        <authorList>
            <person name="Cejkova D."/>
            <person name="Kubasova T."/>
            <person name="Jahodarova E."/>
            <person name="Rychlik I."/>
        </authorList>
    </citation>
    <scope>NUCLEOTIDE SEQUENCE</scope>
    <source>
        <strain evidence="1">An836</strain>
    </source>
</reference>
<keyword evidence="1" id="KW-0378">Hydrolase</keyword>
<dbReference type="RefSeq" id="WP_204467914.1">
    <property type="nucleotide sequence ID" value="NZ_JACLYU010000003.1"/>
</dbReference>
<dbReference type="AlphaFoldDB" id="A0A938WYD9"/>
<dbReference type="Proteomes" id="UP000718821">
    <property type="component" value="Unassembled WGS sequence"/>
</dbReference>
<dbReference type="InterPro" id="IPR041492">
    <property type="entry name" value="HAD_2"/>
</dbReference>
<sequence>MTAPTHPRNVVLLDLDGTLTDSAPGIIASVTKTYQALGMAVPDDAELHRFIGPAIIESFRRNHMPKDRENEAVDTYRRFYAQENIFDDPNNPGQKVPGRFVNTLFDGIPEQVRRLRAEGYALYVATCKPEYQAVPICERFGVTPLVDGVYGASQDNSRLDKDQVIRYCFEHIGFDAAAGDRALMVGDRWTDADGALACGLDCLGCGWGYAEPGELKAHGAYRIIPAVCDLADAVDEYFAH</sequence>
<proteinExistence type="predicted"/>
<dbReference type="InterPro" id="IPR023214">
    <property type="entry name" value="HAD_sf"/>
</dbReference>
<dbReference type="EMBL" id="JACLYU010000003">
    <property type="protein sequence ID" value="MBM6699293.1"/>
    <property type="molecule type" value="Genomic_DNA"/>
</dbReference>
<organism evidence="1 2">
    <name type="scientific">Bifidobacterium pullorum subsp. saeculare</name>
    <dbReference type="NCBI Taxonomy" id="78257"/>
    <lineage>
        <taxon>Bacteria</taxon>
        <taxon>Bacillati</taxon>
        <taxon>Actinomycetota</taxon>
        <taxon>Actinomycetes</taxon>
        <taxon>Bifidobacteriales</taxon>
        <taxon>Bifidobacteriaceae</taxon>
        <taxon>Bifidobacterium</taxon>
    </lineage>
</organism>
<dbReference type="Gene3D" id="1.10.150.240">
    <property type="entry name" value="Putative phosphatase, domain 2"/>
    <property type="match status" value="1"/>
</dbReference>